<keyword evidence="7" id="KW-0175">Coiled coil</keyword>
<evidence type="ECO:0000259" key="9">
    <source>
        <dbReference type="Pfam" id="PF12340"/>
    </source>
</evidence>
<gene>
    <name evidence="12" type="ORF">FPOA_09318</name>
</gene>
<evidence type="ECO:0000256" key="2">
    <source>
        <dbReference type="ARBA" id="ARBA00012759"/>
    </source>
</evidence>
<keyword evidence="4" id="KW-0833">Ubl conjugation pathway</keyword>
<dbReference type="GO" id="GO:0006508">
    <property type="term" value="P:proteolysis"/>
    <property type="evidence" value="ECO:0007669"/>
    <property type="project" value="UniProtKB-KW"/>
</dbReference>
<dbReference type="SUPFAM" id="SSF52540">
    <property type="entry name" value="P-loop containing nucleoside triphosphate hydrolases"/>
    <property type="match status" value="1"/>
</dbReference>
<feature type="domain" description="DUF3638" evidence="9">
    <location>
        <begin position="2032"/>
        <end position="2255"/>
    </location>
</feature>
<dbReference type="Pfam" id="PF12340">
    <property type="entry name" value="DUF3638"/>
    <property type="match status" value="1"/>
</dbReference>
<keyword evidence="5" id="KW-0378">Hydrolase</keyword>
<keyword evidence="6" id="KW-0788">Thiol protease</keyword>
<sequence>MSEDETALLEAVFHHLVLPPKLPRSFDGDNITLKRSLGRRLIEALNTFRYVGNSNIWQTLEASLQATQNLHDDHLIQGDISNTLKNILRFDNAVWLAIHVEAQNSALIFHADSGGHHVIVEEFQTAAPVADVLKTESALTWDFPSRATAVPFIEFHTESFLDNLTRFLEEASSTSFGKFSATASKGGKSVVEIRDCPSSALIGGGLMSLLEAIGTSVHPPQLRKRVRDDVVLGKSEMPWRRSPYWLVLRVTLGRLLSALAGGIHQSIGRVYYKFIICAVMANLLKDCAEHLQPEMTIMLQAKLSRRLAKLESEMIAASGPLREAYDDFFTHSSAHFHTILVNAKAQVTSAWEEYKWSIVRRVPGLPSRASQGDLVLDLPNSHPILLQLLSQQPNNTKRHVSMDFPSLSEGTVSQVTELGGTYSKLVSLQDTMFTRFNYSSEKICEELASNIQRFISTVGEAYKNNTLLMSQYLLRLFELWMRMDKEAIKICPLLEDYHPIFVPSSLDVLCLQTRQEFERLRHVQQYLASRINALQSDHQTIFANPSHPDSFAFKFVHDTGMGKKLITLGDRIDKESQRLKSRKQSELAELTKQYDDLTEAYQSMTCVCTRMLDGSKNVKGCTRCWKGRSRKRLKITAHEDLIPSATRGGKAAQRSAILLQLKTPRFLSAYRSAVWKLHLLGTQVALSSKGAPELLFRDLEELQKFGELQGHITLASRKKSFSQTHYGQMRLPKKASEVIFPFGAEFTFYDCSSSMWADQLPKVPWFEHLMGAWLPKGISDPYASATSFSSASSYSPSSYAIVANEFNCPPELSVQEYSAIQRVVSARGRRWLVLLVELGTTNFNFSSEATMKLLNRLAVQAGPAIREGGVLREAHSLFDDRAFCATLHELLRGRLEAITSSWREVHYMSILVTLATQLYHLCPSDFRPKTESLLVTIRSITCGWIAQLRNDIRSTSEGEVASKAATFAFWAALLNRRTFWVYKKGTHTLSDDDARNFFRASIAIQENLLTDLNRLDPILRSLLIDDLSNSYDRRHSITEWFMKNSNCLECSINETWTDSGASVRSYSKWESLSGHQSGWVTSRVAGTEWTSTQVVHYHLLQGHLLVDGKPLGRLPLQMTQDPAVQELFGSQHLLTRPSGRLEYQLVNDIMGHQIHLGFRNGRVVIQALYQNSLLEYVPRNIFKGNGGCDLPTDLVDNCVHWLNLRTGALEMRRKPWIWKRKQSNWILDTRKRLAVRNKGTKLVEPRSQLGQQITNIFQHFEDAEKLTIYQPFGRGRLSVEMKRLEIRFEVNAKGLLECPQLAAEVHPNQDAGTLYGLSSQLVLRNIVNPERRTVLLPIGHISWQRRGIHVDVKIVNEGIYASFSIDKALGRLNCPPEPLLLYLKAAVHALTSFPLPDPLTLRTGTEEARHSLLAARSQPWSPLLAFPQRILATIKSLSPQRSYYPPGIDLYQKVKWDSDLTMCIQHEEFTYLVDSILLQSRQLEVVSDKTAADQNALLREIHPSVLCRRGRIRRQLYERISFASDTDALARSLEVFHYDPGKDPKLRDGCRVYQTICALRAGSNEIPRLRSLTAIVDKWDNIGRFEDTLTATDIATLLSVDMPQHWGPLVQFSRRGVCSPSYDTHFLLALLAFDRDVDIDIIQWLVAIHKTPELREIEAPRHSYFIDFRPSEQPSIASVKALVLANQASHTDYRQVGKNGVRKRTKLDSAGYEKKQTDEATDIARKVMEIWPLIPSSIDVFEDLISDVDLRYVDSLVAWKNLGPELERLSHNLTLSIYLMKLEETALRLYQQQSTEQKKSAKDIWFSQPGPLPTCTKAQYHASYRVPSLGDDLLTLRGQFSYKVRASHVLETCSSNATSQRRAGKGRIVQNSGESISKLDEIITRFSASSQTTLRMQYSNDLRTSLKALVQDRITSSNMPKQITHTENTDNDIVLACKELSLWNESTRISLENHFTGSAWLTEGGLLPCLSPVAMLEQLRNTNNSNLNPEMRAELVHYGILITELQRCLRVRDATLCKDDRRLQENEELQAHSNWNPGEHPEWLLLEIDNDLLIRPSQIDVARAIISPPSASNSVLQMNMGQGKTSCIIPMAVAMLADRRNLCRLIVPRALLLQTAQVVQSRIGGLVGRVVRHVPFSRRSPMDIESINLYKMIHRDIRDSGGVMLCLPEHIMSFELSGYQQLVDGELKRAKTMTDIQRWLETNSRDILDESDYTLSTKTQLIYPSGEPMAVDGHPQRWLVIEELLSLVEGHIPYLQSEFGDGIEIMRRHQGYPIMHILRPEVEDNLTLLLIEDVCKGRLPQIQFKSAVNFDAQAHVRSIVSGKKFDRSTCQQTAECLTDEVFGMKMLYLLKGLISEGLLLTCLKKRWNIQYGLHPQRAPIAVPFEAKGVPSLTAEYGHPDTTLILTCLAFYQTGLTQPQVIQCLEHVVRSDDPTMQYERLVHGCKLPAHLECWNFLTLDDESQMEDLWRHLRFDIGIVNYFLNHFAFPAHAKQFGVKLQASGWDIPLLSNENGPSRNLTTGFSGTNDNKRLLPHTIKQDDLPSLVQTNAEVLSYLLEPRNQQCYQATDGNGRHLTEKGLLELLSGKGIRVLIDAGAYILEMENKDLAAAWLDIFHDAQGAVYFGSDSRAMVCSRFQKQPIPLLASPFADNLKDCVVYIDEAHTRGTDLKLPVDARGAVTLGLGQTKDQTVQAAMRLRQLGSTQSMAFILPPEVHRSILDLRPNTEEKSAPATSYDVVYWLLEQSCKANEKVMPLHIAQGFDFCQRTNALWKYQNFSQDAAKRKHLLREIQQREDQTLEQLYGPKDLIPTTEVMAKLDFECLKGFTTRLGEQKLDLSGDYSSAFEELELEREVEFEFEQLREKQKPVHYLAACFPGLDPAITQFVSTGNLEEGESFIQAFEFMSGTKIGRKFGMRKTSSRLFVSEQFTKSIASEGYGVAVEVMRPVEWILWSSETETALIVIPEEAELLLTMLRDSSKASVSLLTYAAPVTKTMWRFNTLGYFTIPTRENMPVFPPWLAIEIGVLAGRLYFNYNEYAHLISWLGLSQSELPGPIPDTSSLGIRRVARGIFVDRPLKFLLEWLTYRRQTQDIMHTPMGFLCQGKKLEPGHSFFAVARATDEKRETRPDIEGRVAENLDAGISDDDSDWEEGDEVKILDDEQVEDGLGTKV</sequence>
<dbReference type="GO" id="GO:0004843">
    <property type="term" value="F:cysteine-type deubiquitinase activity"/>
    <property type="evidence" value="ECO:0007669"/>
    <property type="project" value="UniProtKB-EC"/>
</dbReference>
<dbReference type="InterPro" id="IPR051346">
    <property type="entry name" value="OTU_Deubiquitinase"/>
</dbReference>
<protein>
    <recommendedName>
        <fullName evidence="2">ubiquitinyl hydrolase 1</fullName>
        <ecNumber evidence="2">3.4.19.12</ecNumber>
    </recommendedName>
</protein>
<dbReference type="PANTHER" id="PTHR13367">
    <property type="entry name" value="UBIQUITIN THIOESTERASE"/>
    <property type="match status" value="1"/>
</dbReference>
<proteinExistence type="predicted"/>
<dbReference type="PANTHER" id="PTHR13367:SF33">
    <property type="entry name" value="P-LOOP CONTAINING NUCLEOSIDE TRIPHOSPHATE HYDROLASE PROTEIN"/>
    <property type="match status" value="1"/>
</dbReference>
<organism evidence="12 13">
    <name type="scientific">Fusarium poae</name>
    <dbReference type="NCBI Taxonomy" id="36050"/>
    <lineage>
        <taxon>Eukaryota</taxon>
        <taxon>Fungi</taxon>
        <taxon>Dikarya</taxon>
        <taxon>Ascomycota</taxon>
        <taxon>Pezizomycotina</taxon>
        <taxon>Sordariomycetes</taxon>
        <taxon>Hypocreomycetidae</taxon>
        <taxon>Hypocreales</taxon>
        <taxon>Nectriaceae</taxon>
        <taxon>Fusarium</taxon>
    </lineage>
</organism>
<dbReference type="Pfam" id="PF20255">
    <property type="entry name" value="DUF6606"/>
    <property type="match status" value="1"/>
</dbReference>
<dbReference type="OMA" id="DIMHTPM"/>
<evidence type="ECO:0000313" key="12">
    <source>
        <dbReference type="EMBL" id="OBS22999.1"/>
    </source>
</evidence>
<name>A0A1B8AR11_FUSPO</name>
<feature type="region of interest" description="Disordered" evidence="8">
    <location>
        <begin position="3121"/>
        <end position="3147"/>
    </location>
</feature>
<comment type="caution">
    <text evidence="12">The sequence shown here is derived from an EMBL/GenBank/DDBJ whole genome shotgun (WGS) entry which is preliminary data.</text>
</comment>
<comment type="catalytic activity">
    <reaction evidence="1">
        <text>Thiol-dependent hydrolysis of ester, thioester, amide, peptide and isopeptide bonds formed by the C-terminal Gly of ubiquitin (a 76-residue protein attached to proteins as an intracellular targeting signal).</text>
        <dbReference type="EC" id="3.4.19.12"/>
    </reaction>
</comment>
<dbReference type="InterPro" id="IPR027417">
    <property type="entry name" value="P-loop_NTPase"/>
</dbReference>
<feature type="domain" description="DUF3645" evidence="10">
    <location>
        <begin position="2374"/>
        <end position="2406"/>
    </location>
</feature>
<dbReference type="Proteomes" id="UP000091967">
    <property type="component" value="Unassembled WGS sequence"/>
</dbReference>
<keyword evidence="3" id="KW-0645">Protease</keyword>
<dbReference type="Pfam" id="PF12359">
    <property type="entry name" value="DUF3645"/>
    <property type="match status" value="1"/>
</dbReference>
<evidence type="ECO:0000256" key="7">
    <source>
        <dbReference type="SAM" id="Coils"/>
    </source>
</evidence>
<accession>A0A1B8AR11</accession>
<evidence type="ECO:0000256" key="6">
    <source>
        <dbReference type="ARBA" id="ARBA00022807"/>
    </source>
</evidence>
<evidence type="ECO:0000256" key="8">
    <source>
        <dbReference type="SAM" id="MobiDB-lite"/>
    </source>
</evidence>
<evidence type="ECO:0000313" key="13">
    <source>
        <dbReference type="Proteomes" id="UP000091967"/>
    </source>
</evidence>
<evidence type="ECO:0000259" key="10">
    <source>
        <dbReference type="Pfam" id="PF12359"/>
    </source>
</evidence>
<dbReference type="EMBL" id="LYXU01000003">
    <property type="protein sequence ID" value="OBS22999.1"/>
    <property type="molecule type" value="Genomic_DNA"/>
</dbReference>
<feature type="domain" description="DUF6606" evidence="11">
    <location>
        <begin position="12"/>
        <end position="285"/>
    </location>
</feature>
<dbReference type="InterPro" id="IPR046541">
    <property type="entry name" value="DUF6606"/>
</dbReference>
<evidence type="ECO:0000256" key="5">
    <source>
        <dbReference type="ARBA" id="ARBA00022801"/>
    </source>
</evidence>
<dbReference type="InterPro" id="IPR022099">
    <property type="entry name" value="DUF3638"/>
</dbReference>
<dbReference type="Gene3D" id="3.40.50.300">
    <property type="entry name" value="P-loop containing nucleotide triphosphate hydrolases"/>
    <property type="match status" value="1"/>
</dbReference>
<feature type="compositionally biased region" description="Basic and acidic residues" evidence="8">
    <location>
        <begin position="3121"/>
        <end position="3133"/>
    </location>
</feature>
<dbReference type="EC" id="3.4.19.12" evidence="2"/>
<feature type="coiled-coil region" evidence="7">
    <location>
        <begin position="580"/>
        <end position="607"/>
    </location>
</feature>
<dbReference type="STRING" id="36050.A0A1B8AR11"/>
<evidence type="ECO:0000256" key="1">
    <source>
        <dbReference type="ARBA" id="ARBA00000707"/>
    </source>
</evidence>
<evidence type="ECO:0000256" key="4">
    <source>
        <dbReference type="ARBA" id="ARBA00022786"/>
    </source>
</evidence>
<reference evidence="12 13" key="1">
    <citation type="submission" date="2016-06" db="EMBL/GenBank/DDBJ databases">
        <title>Living apart together: crosstalk between the core and supernumerary genomes in a fungal plant pathogen.</title>
        <authorList>
            <person name="Vanheule A."/>
            <person name="Audenaert K."/>
            <person name="Warris S."/>
            <person name="Van De Geest H."/>
            <person name="Schijlen E."/>
            <person name="Hofte M."/>
            <person name="De Saeger S."/>
            <person name="Haesaert G."/>
            <person name="Waalwijk C."/>
            <person name="Van Der Lee T."/>
        </authorList>
    </citation>
    <scope>NUCLEOTIDE SEQUENCE [LARGE SCALE GENOMIC DNA]</scope>
    <source>
        <strain evidence="12 13">2516</strain>
    </source>
</reference>
<keyword evidence="13" id="KW-1185">Reference proteome</keyword>
<dbReference type="InterPro" id="IPR022105">
    <property type="entry name" value="DUF3645"/>
</dbReference>
<evidence type="ECO:0000259" key="11">
    <source>
        <dbReference type="Pfam" id="PF20255"/>
    </source>
</evidence>
<evidence type="ECO:0000256" key="3">
    <source>
        <dbReference type="ARBA" id="ARBA00022670"/>
    </source>
</evidence>